<dbReference type="InterPro" id="IPR005053">
    <property type="entry name" value="MobA_MobL"/>
</dbReference>
<evidence type="ECO:0000256" key="3">
    <source>
        <dbReference type="SAM" id="MobiDB-lite"/>
    </source>
</evidence>
<evidence type="ECO:0000256" key="1">
    <source>
        <dbReference type="ARBA" id="ARBA00010873"/>
    </source>
</evidence>
<evidence type="ECO:0000313" key="6">
    <source>
        <dbReference type="Proteomes" id="UP001529369"/>
    </source>
</evidence>
<dbReference type="CDD" id="cd18809">
    <property type="entry name" value="SF1_C_RecD"/>
    <property type="match status" value="1"/>
</dbReference>
<feature type="compositionally biased region" description="Basic and acidic residues" evidence="3">
    <location>
        <begin position="213"/>
        <end position="224"/>
    </location>
</feature>
<evidence type="ECO:0000313" key="5">
    <source>
        <dbReference type="EMBL" id="MDN3563509.1"/>
    </source>
</evidence>
<comment type="similarity">
    <text evidence="1">Belongs to the MobA/MobL family.</text>
</comment>
<dbReference type="Pfam" id="PF03389">
    <property type="entry name" value="MobA_MobL"/>
    <property type="match status" value="1"/>
</dbReference>
<accession>A0ABT8A1E1</accession>
<keyword evidence="6" id="KW-1185">Reference proteome</keyword>
<dbReference type="Gene3D" id="2.30.30.940">
    <property type="match status" value="1"/>
</dbReference>
<gene>
    <name evidence="5" type="primary">traA</name>
    <name evidence="5" type="ORF">QWZ14_03860</name>
</gene>
<dbReference type="Proteomes" id="UP001529369">
    <property type="component" value="Unassembled WGS sequence"/>
</dbReference>
<dbReference type="NCBIfam" id="NF041496">
    <property type="entry name" value="MobQ"/>
    <property type="match status" value="1"/>
</dbReference>
<evidence type="ECO:0000259" key="4">
    <source>
        <dbReference type="Pfam" id="PF03389"/>
    </source>
</evidence>
<name>A0ABT8A1E1_9PROT</name>
<evidence type="ECO:0000256" key="2">
    <source>
        <dbReference type="ARBA" id="ARBA00022971"/>
    </source>
</evidence>
<dbReference type="NCBIfam" id="NF010464">
    <property type="entry name" value="PRK13889.1"/>
    <property type="match status" value="1"/>
</dbReference>
<dbReference type="Gene3D" id="3.30.930.30">
    <property type="match status" value="1"/>
</dbReference>
<dbReference type="InterPro" id="IPR014136">
    <property type="entry name" value="TraA_Ti"/>
</dbReference>
<feature type="region of interest" description="Disordered" evidence="3">
    <location>
        <begin position="805"/>
        <end position="827"/>
    </location>
</feature>
<dbReference type="SUPFAM" id="SSF52540">
    <property type="entry name" value="P-loop containing nucleoside triphosphate hydrolases"/>
    <property type="match status" value="2"/>
</dbReference>
<comment type="caution">
    <text evidence="5">The sequence shown here is derived from an EMBL/GenBank/DDBJ whole genome shotgun (WGS) entry which is preliminary data.</text>
</comment>
<feature type="domain" description="MobA/MobL protein" evidence="4">
    <location>
        <begin position="17"/>
        <end position="213"/>
    </location>
</feature>
<dbReference type="EMBL" id="JAUFPN010000035">
    <property type="protein sequence ID" value="MDN3563509.1"/>
    <property type="molecule type" value="Genomic_DNA"/>
</dbReference>
<proteinExistence type="inferred from homology"/>
<reference evidence="6" key="1">
    <citation type="journal article" date="2019" name="Int. J. Syst. Evol. Microbiol.">
        <title>The Global Catalogue of Microorganisms (GCM) 10K type strain sequencing project: providing services to taxonomists for standard genome sequencing and annotation.</title>
        <authorList>
            <consortium name="The Broad Institute Genomics Platform"/>
            <consortium name="The Broad Institute Genome Sequencing Center for Infectious Disease"/>
            <person name="Wu L."/>
            <person name="Ma J."/>
        </authorList>
    </citation>
    <scope>NUCLEOTIDE SEQUENCE [LARGE SCALE GENOMIC DNA]</scope>
    <source>
        <strain evidence="6">CECT 7131</strain>
    </source>
</reference>
<sequence>MAIYHFSAKVISRASGRSAVAAAAYRAAERLDDERLGRAHDFTAKAGVLHSEIFLPEGAPERWRDRATLWNEVEAGERRKDAQLARDVEIALPRELSRAEGIALARDFVREEFVARGMVADLNVHWGRGGDGEAQPHAHVMMTMRRVEGDDFGPKERGWNGRDLLTGWRERWAERANARLHELGHDARIDHRSLAAQGIPLEPQHKVGPAGARRAERGEDAERRAEHDAIARRNGERIAEDPNVALDALTRQQSTFTRHELARFVSRHTEGAEQFAQVMAKVEAAPELVRIGEDGRGRERFSTQEMLTIEQRMEEAGAVLAGSPKRRVDPMVVDRTVRLAAEGGLRLGDEQERAVAHVTTGQDLALVVGYAGTGKSAMLGVAREAWEAHGYQVRGAALSGIAAEGLEAGSGIRSRTLASLEWGWCEGSEADRLTSRDVLVVDEAGMVGSRQLERVLSQAREAGAKVVLVGDPEQLQAIEAGAAFRALAERHGAAEIAEVRRQREGWQREATRELATGRTEVALDRYEEVGMVRGHATQEAARAVLVEGWAAGRHQSPHQSQLMLAHTRADVAALNGLARERLREAGELGPERAVATERGERVMAAGDRVMFLRNERALGAGPDGRGGAAVKNGTLGTVLAVEAGGERLTVALDGAGGQVGRGEAVTFYLRDYGHLDHGYAATVHKAQGVTVDRAHVLAGSGMDRHMAYVALTRHREGVSLHWSAEAMGSREGLARTLSRERAKDTTLDYDGPERVAAFAQRRGLAPASEIVVRRPEEIGPAPKPRTPTQERARAAVDRALHWHERGRARKREAAAAEPVRKAGREERPAPLLAAHRNPWGRDSLGRSTTPGEVAAAVRADRNVQHEEHHLTVWIGNAYRDPAEARRRLHVLEAAEGGPKGAERALDHGGPELLGELRGKAGWFASSAAKTEREAAVRCADALGAGLVRLREAEERAGAAHVRSVEWQRGRDAVEIPGLSPAAWGAVRALEAAEREGVKDRPAATHGAEYWTWHGRADARVGEVWAREVAGKPGVAAEFAAVVDAAKQRFGDDDLARLRRGGRELHAGEEGLSRVVGTESRARIAYGAVERAAERQREAEQERLGLRQGRGMRM</sequence>
<protein>
    <submittedName>
        <fullName evidence="5">Ti-type conjugative transfer relaxase TraA</fullName>
    </submittedName>
</protein>
<dbReference type="Gene3D" id="3.40.50.300">
    <property type="entry name" value="P-loop containing nucleotide triphosphate hydrolases"/>
    <property type="match status" value="2"/>
</dbReference>
<feature type="region of interest" description="Disordered" evidence="3">
    <location>
        <begin position="202"/>
        <end position="224"/>
    </location>
</feature>
<dbReference type="CDD" id="cd17933">
    <property type="entry name" value="DEXSc_RecD-like"/>
    <property type="match status" value="1"/>
</dbReference>
<keyword evidence="2" id="KW-0184">Conjugation</keyword>
<organism evidence="5 6">
    <name type="scientific">Paeniroseomonas aquatica</name>
    <dbReference type="NCBI Taxonomy" id="373043"/>
    <lineage>
        <taxon>Bacteria</taxon>
        <taxon>Pseudomonadati</taxon>
        <taxon>Pseudomonadota</taxon>
        <taxon>Alphaproteobacteria</taxon>
        <taxon>Acetobacterales</taxon>
        <taxon>Acetobacteraceae</taxon>
        <taxon>Paeniroseomonas</taxon>
    </lineage>
</organism>
<dbReference type="Pfam" id="PF13604">
    <property type="entry name" value="AAA_30"/>
    <property type="match status" value="1"/>
</dbReference>
<dbReference type="NCBIfam" id="TIGR02768">
    <property type="entry name" value="TraA_Ti"/>
    <property type="match status" value="1"/>
</dbReference>
<dbReference type="InterPro" id="IPR027417">
    <property type="entry name" value="P-loop_NTPase"/>
</dbReference>